<evidence type="ECO:0000256" key="1">
    <source>
        <dbReference type="SAM" id="MobiDB-lite"/>
    </source>
</evidence>
<keyword evidence="4" id="KW-1185">Reference proteome</keyword>
<dbReference type="AlphaFoldDB" id="A0A7W6FWL1"/>
<reference evidence="3 4" key="1">
    <citation type="submission" date="2020-08" db="EMBL/GenBank/DDBJ databases">
        <title>Genomic Encyclopedia of Type Strains, Phase IV (KMG-IV): sequencing the most valuable type-strain genomes for metagenomic binning, comparative biology and taxonomic classification.</title>
        <authorList>
            <person name="Goeker M."/>
        </authorList>
    </citation>
    <scope>NUCLEOTIDE SEQUENCE [LARGE SCALE GENOMIC DNA]</scope>
    <source>
        <strain evidence="3 4">DSM 25024</strain>
    </source>
</reference>
<keyword evidence="2" id="KW-0812">Transmembrane</keyword>
<name>A0A7W6FWL1_9HYPH</name>
<feature type="non-terminal residue" evidence="3">
    <location>
        <position position="95"/>
    </location>
</feature>
<gene>
    <name evidence="3" type="ORF">GGR05_004520</name>
</gene>
<evidence type="ECO:0000313" key="3">
    <source>
        <dbReference type="EMBL" id="MBB3938343.1"/>
    </source>
</evidence>
<feature type="region of interest" description="Disordered" evidence="1">
    <location>
        <begin position="1"/>
        <end position="29"/>
    </location>
</feature>
<comment type="caution">
    <text evidence="3">The sequence shown here is derived from an EMBL/GenBank/DDBJ whole genome shotgun (WGS) entry which is preliminary data.</text>
</comment>
<organism evidence="3 4">
    <name type="scientific">Aureimonas phyllosphaerae</name>
    <dbReference type="NCBI Taxonomy" id="1166078"/>
    <lineage>
        <taxon>Bacteria</taxon>
        <taxon>Pseudomonadati</taxon>
        <taxon>Pseudomonadota</taxon>
        <taxon>Alphaproteobacteria</taxon>
        <taxon>Hyphomicrobiales</taxon>
        <taxon>Aurantimonadaceae</taxon>
        <taxon>Aureimonas</taxon>
    </lineage>
</organism>
<keyword evidence="2" id="KW-0472">Membrane</keyword>
<feature type="compositionally biased region" description="Low complexity" evidence="1">
    <location>
        <begin position="15"/>
        <end position="27"/>
    </location>
</feature>
<sequence length="95" mass="9494">MTMTDDFNETPTPKPAAAAPHAAGTTTGRQRLTSRNAILGAGALGVLALGFVGGAAAWSATQHPEATFDTSLAVTPISDLESSSEVGIAGQVAEI</sequence>
<proteinExistence type="predicted"/>
<keyword evidence="2" id="KW-1133">Transmembrane helix</keyword>
<dbReference type="Proteomes" id="UP000531216">
    <property type="component" value="Unassembled WGS sequence"/>
</dbReference>
<evidence type="ECO:0000313" key="4">
    <source>
        <dbReference type="Proteomes" id="UP000531216"/>
    </source>
</evidence>
<dbReference type="EMBL" id="JACIDO010000033">
    <property type="protein sequence ID" value="MBB3938343.1"/>
    <property type="molecule type" value="Genomic_DNA"/>
</dbReference>
<accession>A0A7W6FWL1</accession>
<feature type="transmembrane region" description="Helical" evidence="2">
    <location>
        <begin position="37"/>
        <end position="58"/>
    </location>
</feature>
<protein>
    <submittedName>
        <fullName evidence="3">Ferric-dicitrate binding protein FerR (Iron transport regulator)</fullName>
    </submittedName>
</protein>
<evidence type="ECO:0000256" key="2">
    <source>
        <dbReference type="SAM" id="Phobius"/>
    </source>
</evidence>